<reference evidence="7 8" key="1">
    <citation type="submission" date="2014-07" db="EMBL/GenBank/DDBJ databases">
        <title>Methanogenic archaea and the global carbon cycle.</title>
        <authorList>
            <person name="Henriksen J.R."/>
            <person name="Luke J."/>
            <person name="Reinhart S."/>
            <person name="Benedict M.N."/>
            <person name="Youngblut N.D."/>
            <person name="Metcalf M.E."/>
            <person name="Whitaker R.J."/>
            <person name="Metcalf W.W."/>
        </authorList>
    </citation>
    <scope>NUCLEOTIDE SEQUENCE [LARGE SCALE GENOMIC DNA]</scope>
    <source>
        <strain evidence="7 8">HI350</strain>
    </source>
</reference>
<dbReference type="KEGG" id="msz:MSSIH_1520"/>
<dbReference type="InterPro" id="IPR008969">
    <property type="entry name" value="CarboxyPept-like_regulatory"/>
</dbReference>
<dbReference type="GO" id="GO:0030246">
    <property type="term" value="F:carbohydrate binding"/>
    <property type="evidence" value="ECO:0007669"/>
    <property type="project" value="InterPro"/>
</dbReference>
<dbReference type="Pfam" id="PF05048">
    <property type="entry name" value="NosD"/>
    <property type="match status" value="1"/>
</dbReference>
<dbReference type="PROSITE" id="PS50093">
    <property type="entry name" value="PKD"/>
    <property type="match status" value="1"/>
</dbReference>
<organism evidence="7 8">
    <name type="scientific">Methanosarcina siciliae HI350</name>
    <dbReference type="NCBI Taxonomy" id="1434119"/>
    <lineage>
        <taxon>Archaea</taxon>
        <taxon>Methanobacteriati</taxon>
        <taxon>Methanobacteriota</taxon>
        <taxon>Stenosarchaea group</taxon>
        <taxon>Methanomicrobia</taxon>
        <taxon>Methanosarcinales</taxon>
        <taxon>Methanosarcinaceae</taxon>
        <taxon>Methanosarcina</taxon>
    </lineage>
</organism>
<keyword evidence="2" id="KW-0677">Repeat</keyword>
<evidence type="ECO:0000313" key="7">
    <source>
        <dbReference type="EMBL" id="AKB32210.1"/>
    </source>
</evidence>
<evidence type="ECO:0000256" key="1">
    <source>
        <dbReference type="ARBA" id="ARBA00004906"/>
    </source>
</evidence>
<dbReference type="InterPro" id="IPR006633">
    <property type="entry name" value="Carb-bd_sugar_hydrolysis-dom"/>
</dbReference>
<dbReference type="SMART" id="SM00710">
    <property type="entry name" value="PbH1"/>
    <property type="match status" value="18"/>
</dbReference>
<dbReference type="SUPFAM" id="SSF49299">
    <property type="entry name" value="PKD domain"/>
    <property type="match status" value="1"/>
</dbReference>
<name>A0A0E3PDM6_9EURY</name>
<comment type="pathway">
    <text evidence="1">Protein modification; protein ubiquitination.</text>
</comment>
<dbReference type="Proteomes" id="UP000033092">
    <property type="component" value="Chromosome"/>
</dbReference>
<dbReference type="SMART" id="SM00089">
    <property type="entry name" value="PKD"/>
    <property type="match status" value="3"/>
</dbReference>
<dbReference type="InterPro" id="IPR003961">
    <property type="entry name" value="FN3_dom"/>
</dbReference>
<dbReference type="EMBL" id="CP009507">
    <property type="protein sequence ID" value="AKB32210.1"/>
    <property type="molecule type" value="Genomic_DNA"/>
</dbReference>
<dbReference type="SMART" id="SM00722">
    <property type="entry name" value="CASH"/>
    <property type="match status" value="4"/>
</dbReference>
<dbReference type="NCBIfam" id="TIGR03804">
    <property type="entry name" value="para_beta_helix"/>
    <property type="match status" value="3"/>
</dbReference>
<accession>A0A0E3PDM6</accession>
<dbReference type="InterPro" id="IPR022409">
    <property type="entry name" value="PKD/Chitinase_dom"/>
</dbReference>
<dbReference type="InterPro" id="IPR011050">
    <property type="entry name" value="Pectin_lyase_fold/virulence"/>
</dbReference>
<evidence type="ECO:0000313" key="8">
    <source>
        <dbReference type="Proteomes" id="UP000033092"/>
    </source>
</evidence>
<keyword evidence="4" id="KW-1133">Transmembrane helix</keyword>
<dbReference type="Pfam" id="PF07705">
    <property type="entry name" value="CARDB"/>
    <property type="match status" value="4"/>
</dbReference>
<dbReference type="SUPFAM" id="SSF51126">
    <property type="entry name" value="Pectin lyase-like"/>
    <property type="match status" value="4"/>
</dbReference>
<dbReference type="PANTHER" id="PTHR22990">
    <property type="entry name" value="F-BOX ONLY PROTEIN"/>
    <property type="match status" value="1"/>
</dbReference>
<dbReference type="Gene3D" id="2.60.40.10">
    <property type="entry name" value="Immunoglobulins"/>
    <property type="match status" value="7"/>
</dbReference>
<dbReference type="InterPro" id="IPR013783">
    <property type="entry name" value="Ig-like_fold"/>
</dbReference>
<feature type="domain" description="Fibronectin type-III" evidence="6">
    <location>
        <begin position="3904"/>
        <end position="3991"/>
    </location>
</feature>
<dbReference type="PANTHER" id="PTHR22990:SF15">
    <property type="entry name" value="F-BOX ONLY PROTEIN 10"/>
    <property type="match status" value="1"/>
</dbReference>
<dbReference type="SUPFAM" id="SSF49452">
    <property type="entry name" value="Starch-binding domain-like"/>
    <property type="match status" value="1"/>
</dbReference>
<sequence length="4197" mass="457312">MVTYLRIFLLEILIVGDIGMNTLKKLLIIGIISVFLTMSVGIGSAATIINGDWIVDDNEVRSNEEIVLYGNLIIQADSSLTLDNVRLEMNGTSDGQRSITVQQWGKLYVKNGSEITGNFYYYFENYGYLNLQNMDINRAYSIHFYDNSDDSSTINGSAITGNKGQGIYLESASPSITNNKITNSGNGIYVYRSSALIENNTISNQSYGIYSGYNYGNSLTIRNNIISNHTQSGIYYDSSNSGIVSITGNTIENNNGFGLRLYGTSATLDNNLIRNNRNYGIYTYDTVIINNSIISGSTYGIYNRGSTTVNNSAISGNNYGIYTYSGSTIINNSTINSSSYDYSATSGTITSINSEFDKSKTLVSGSGFLDVYWYDTIEVLNDYAPVSGAFVQAFDINLNEVSEGTSDDNGKVTLSIREYTQTSSTKYNLNPYKIKASKQGLPDGSIESNITESKSDTILMGQGEFVSDTPLTINGDWVINDSQSYLNKNIIIDSGNLIIKNSGSLVLSNSQLKLRYTTSSGYGIKIESGGKFDLNDSAVTASFPELGYSYNFDNYGYLNIQNSTVSGASSVHFYDNSDDSSTINGSAITGNKGQGIYLESASPSITNNKITNSGNGIYVYRSSALIENNTISNQSYGIYSGYNYGNSLTIRNNIISNHTQSGIYYDSSNSGIVSITGNTIENNNGFGLRLYGTSATLDNNLIRNNRNYGIYTYDTVIINNSIISGSTYGIYNRGSTTVNNSTINSSSYDYSVTSGTITSINSEFDKSKTLVSGSGFLDVYWYDTIEVLNNSVPVSGALVQAFDKDLSKVSEESSDENGKVTFQIREYTQTSSTKTDANPHTIKASKPGFPDGSIESYITESKKDTVLMGQGESTSELPLTINGDWTINDDRSYSDETIYLKGNLVIQEGGSLTLDNTTLLVQLLESEQYGITVQKGGQLNIKNSFLSPAYTELGFYYPFNVYSLLNIDNSTVRMAVSVYFDSLSDDNSTVINSNIIRNRDYGLYIKSNPRISGNLLQYNGNGLRIDYSSINVSDTIIERSSNYDYYIYRNSGINSINTSFDESDVYFYDSNSVLDQSWYLDIKTVDANGNPISNANISIEDSTGEQVFNGLTDSEGLVEDIVAKEYRKTKDSSTSYNPYQISAAFDNVTAQTSVNVDSNKEVTLSLNVNQPLKVTVLEPVNNSIFVQNDSISFNALGFDPQDGILTGSAIDWTSSLDGPIGSGDSFIFSGLSPGTHEITAKATNSRDESVNDSVNILVIGRSDLTVDGINWSPTKINEGETVTFNASIRNIGDGYPLSPFYVRFLADNQYIGQKRVDQLNAGESTVITQNWTATAYAENVTVVVDYYDHVKELDETNNRLTVSLSEVEQADLIVSNLTWTPENFHDGTQVTFEAEILNTGIGNASKPFDVGFYINESKIGTVTVDNNLFAGESRKVSTTWNAVPGSYVLNVKADDTNTIFESNESNNLGSAVLPSIYQPELAISNVTVPSSIDDGDTVDFNATVENTGLNSTENWFGVRFYIDGNDIGYAVIEGLTAGGNATVSKSWTAAPGIHELIVKADADGWYASPYNVYGPRINESNEINNNITLALPEVEQSDLIVSDFTWSPENFSTGDTVTFDAYIENIGNGSTLRTFNTGFTIDENLAGTKSVAGISKGESVKVSQVWTATSGDHNVSVKVDYHGQINESNESNNLLVTNLSYIEEKYLLLVSSDSQSYAENGTAVFTAKASSLASPNVYLTDSDVNLTLSILDENSSVVYDTPMNYTTAGFTTNVDLSGYPKGNYVARVALRDNNGLTAEKTVSFKVTENFSVSISTDKSIYDRNEIVHITGRAQYDDGSPVVNTPAVLTIKLKGYTRTYSLVTDSDGYFSYYFQPGSSEAGNFIAKISVNSNKLWISAETSFEMYGLYMSPSGTIDYEMSENSSENITFSIRNYGEVDLHGVTASLDGDAVTGVETQLVQLPPETLAAGAQGTFKVKINAANVDVSQANYVVSVTSDEGSSEEAELFVHLVEASPAAIVSPTSITVGMNPNDTLVKIVSISNVGYESMNDINISTPSLDWVSVSSADLGSISPGANKTFNIFLHPDNGTAAGVYQETITISSSNHQPVNIYLTISITSSEQGDLMFHVVNDIGENVSGASIAIQNPDVLTQVFQGTTDENGYYLFKNISIGTYNYFVKASNHTSVSGSSTVSPEIQTLVEPVLSKDILGVELTVTPVQIEDEYDIQLDLTFETDVPPPLLIPNPLYIRYGVNFSDPVYENDSSITISNPGLVSVFNVTVDSSSLQGVNITFPTGYTFFVDELKAQSSITIPYHLNTTYVACGGESYRNSIRIRGDYLTFEENSDVTRKVYLSSELPFFVYMYNCPVSTGPIVDVIEEYFRHDYNSPGGSYSSGNYDDGESIPQVVETVRERVKFYISQEATLERDAFAASLELTNKLADQNIENVNVNLEIKDADGNDASDLFFVNLTSLSSISSVDGDGLISPSSVASADWLLVPEKNAGGTTPSGKDYTVQAFIDYTVDGVTFSVNSTEESITVMPQPLLNLTYTIPAEVKANTPFNITLDVTNVGYGTAKNLKLDSAQPVIYENKAGLLVSFELIGSGLVDGPETDSLLIDFGDVAPGESKEAYWIMTSSLDGEFTEFKGSFSHSNALGGAETSLINSITYIIPGSVHNINKGSSFASIQAAIDDADSGNELHVDSGVYYEDVIINKQIILRGIDIGTGKPVINACWQSNAVTLYADGVVLDGFVVTGAGKKAVEVLSDGNTIVNNNISSNMQWGIYLSSKNNEITNNVINNNYYGIYLLSSSSNRIYNNRLIENDISAFDDSLNQWDNGIIGNYYSETTEMDNDLNGIMDTDYNGICDDPYPIAGGDSVDNYPLYLPQPNEPPIVSFSYTPEGLILIDQEVTFDATASYDPYGPYDGGEIVSYNWDFGDGSTGTGPIVSHTYPALGDYEVNLTLTDDDGATSYYTEVVPISSVLGEDIKFTVSETKKRLDKIETEAKSSAEDGDYFSREMTNDKIQRNWIIFEGFLEACGFMSTKLAESEYLGDPDFINNPQCHVGNTIRYIESVAWESKSDLAIGYAGELLNMVSFGELLKDNDALQNNIASPLSKAIEEYKNELDNSENVALSKISDIPENEINMYQQDLSKKRIANQLMVNYLEKNGIILHESKKYRVDENSDLYNSFMTIYAKFGLKTIATLVAGPMGAVVVGETAVIGDAVENEFKIEQDTYMYNLGLGINLDAYNKSEKVYMNTNKGLEIIESGKTPEIATGEIVSIREPVVLGVGDFFGVEYKIFPIEAYTDVTIKNTGSFDTIYELIADYQHWFFNVPLKGDISWTPVMSNGKLKIHAGRTNTIRVYHFKNGEIGDKPEKGTRVNFVIFGETDTGIYPIGTGDTVFGTKRIVTSGDLSVSQEVVDNAEILTYPIRTSIKTPINSNVYSLKILAENPFKIPISVNLSQKIPSDITVVSVDNGTIGENAINWNLYLAPEECHQIVVTFISSGEPGVMVELPQTELNIYDPVNDKTIDFLSNSNNFTTQFPIEIHAYPPTNASVGENIIVPFKITNFLSDSPYTGNILLELENFEGAEVYNSITMVTLAPNETQEINIEASPELSPGIYTMKGTWQGTKANMSIFTSYIYIDAGDVLGTVLLQNQYNNNGTEVKLGNYSTTTMPDGSYIFIGTPIGNYSLTASHSGYSDYNGEVTIGEGLNTIPQIVLEQNNPLLSSITNIQSNVGGTWINWTWTNPEDPHFNHTEIYLNNVFQTNTSLEYFNATGLQPETNYTIGTRTVDVSGNVNEEWVNASARTGFSQDNVSPVIESVILSPTTTTIGSTINVTVNVTDNIGVSSVKANEIPLLNQGGNLWDGSITALEGTHSVNVSAMDEVGNIVWDNSTSYTAIMSENLPPSSITNLQSTSESTRINWTWQNPPDPDFNHTETYLNNIFQTNTSTEFFNATGLEPETEYTISTRTVDVSGNINETWVNSTATTLAELVSDTEKPVIESVVLFPATTTAGSTINVTVDATDNIEVTEVTAGDVQLAKTDNIWQGSITAPSSIGDYSMLITAKDAAGNAVEITENYKVVAPTGSLGVGISPKVTTASTSGTTIDYTVNIKSIQNFDDIVSIDVIMDGLPASYQISSDWFEWNNQTVNVPANSTVSLPLKLTIPPGQAASRKAFKVRANSTLWITSAYDTGVIAIS</sequence>
<dbReference type="InterPro" id="IPR013784">
    <property type="entry name" value="Carb-bd-like_fold"/>
</dbReference>
<proteinExistence type="predicted"/>
<dbReference type="InterPro" id="IPR011635">
    <property type="entry name" value="CARDB"/>
</dbReference>
<keyword evidence="4" id="KW-0472">Membrane</keyword>
<dbReference type="InterPro" id="IPR022441">
    <property type="entry name" value="Para_beta_helix_rpt-2"/>
</dbReference>
<feature type="domain" description="PKD" evidence="5">
    <location>
        <begin position="2903"/>
        <end position="2972"/>
    </location>
</feature>
<dbReference type="Pfam" id="PF13229">
    <property type="entry name" value="Beta_helix"/>
    <property type="match status" value="2"/>
</dbReference>
<gene>
    <name evidence="7" type="ORF">MSSIH_1520</name>
</gene>
<dbReference type="InterPro" id="IPR039448">
    <property type="entry name" value="Beta_helix"/>
</dbReference>
<protein>
    <submittedName>
        <fullName evidence="7">Uncharacterized protein</fullName>
    </submittedName>
</protein>
<dbReference type="HOGENOM" id="CLU_223992_0_0_2"/>
<dbReference type="SMART" id="SM00060">
    <property type="entry name" value="FN3"/>
    <property type="match status" value="3"/>
</dbReference>
<evidence type="ECO:0000256" key="2">
    <source>
        <dbReference type="ARBA" id="ARBA00022737"/>
    </source>
</evidence>
<dbReference type="InterPro" id="IPR035986">
    <property type="entry name" value="PKD_dom_sf"/>
</dbReference>
<dbReference type="Pfam" id="PF18911">
    <property type="entry name" value="PKD_4"/>
    <property type="match status" value="1"/>
</dbReference>
<dbReference type="InterPro" id="IPR051550">
    <property type="entry name" value="SCF-Subunits/Alg-Epimerases"/>
</dbReference>
<evidence type="ECO:0000259" key="5">
    <source>
        <dbReference type="PROSITE" id="PS50093"/>
    </source>
</evidence>
<dbReference type="InterPro" id="IPR006626">
    <property type="entry name" value="PbH1"/>
</dbReference>
<dbReference type="CDD" id="cd00146">
    <property type="entry name" value="PKD"/>
    <property type="match status" value="1"/>
</dbReference>
<evidence type="ECO:0000256" key="3">
    <source>
        <dbReference type="ARBA" id="ARBA00022786"/>
    </source>
</evidence>
<keyword evidence="4" id="KW-0812">Transmembrane</keyword>
<dbReference type="PROSITE" id="PS50853">
    <property type="entry name" value="FN3"/>
    <property type="match status" value="1"/>
</dbReference>
<evidence type="ECO:0000256" key="4">
    <source>
        <dbReference type="SAM" id="Phobius"/>
    </source>
</evidence>
<feature type="transmembrane region" description="Helical" evidence="4">
    <location>
        <begin position="26"/>
        <end position="49"/>
    </location>
</feature>
<dbReference type="Gene3D" id="2.160.20.10">
    <property type="entry name" value="Single-stranded right-handed beta-helix, Pectin lyase-like"/>
    <property type="match status" value="3"/>
</dbReference>
<keyword evidence="3" id="KW-0833">Ubl conjugation pathway</keyword>
<dbReference type="SUPFAM" id="SSF49464">
    <property type="entry name" value="Carboxypeptidase regulatory domain-like"/>
    <property type="match status" value="1"/>
</dbReference>
<dbReference type="Gene3D" id="2.60.40.1120">
    <property type="entry name" value="Carboxypeptidase-like, regulatory domain"/>
    <property type="match status" value="1"/>
</dbReference>
<evidence type="ECO:0000259" key="6">
    <source>
        <dbReference type="PROSITE" id="PS50853"/>
    </source>
</evidence>
<dbReference type="InterPro" id="IPR007742">
    <property type="entry name" value="NosD_dom"/>
</dbReference>
<dbReference type="PATRIC" id="fig|1434119.4.peg.1934"/>
<dbReference type="InterPro" id="IPR000601">
    <property type="entry name" value="PKD_dom"/>
</dbReference>
<dbReference type="InterPro" id="IPR012334">
    <property type="entry name" value="Pectin_lyas_fold"/>
</dbReference>